<protein>
    <submittedName>
        <fullName evidence="1">Uncharacterized protein</fullName>
    </submittedName>
</protein>
<organism evidence="1 2">
    <name type="scientific">Syntrophaceticus schinkii</name>
    <dbReference type="NCBI Taxonomy" id="499207"/>
    <lineage>
        <taxon>Bacteria</taxon>
        <taxon>Bacillati</taxon>
        <taxon>Bacillota</taxon>
        <taxon>Clostridia</taxon>
        <taxon>Thermoanaerobacterales</taxon>
        <taxon>Thermoanaerobacterales Family III. Incertae Sedis</taxon>
        <taxon>Syntrophaceticus</taxon>
    </lineage>
</organism>
<keyword evidence="2" id="KW-1185">Reference proteome</keyword>
<gene>
    <name evidence="1" type="ORF">SSCH_660002</name>
</gene>
<dbReference type="Proteomes" id="UP000046155">
    <property type="component" value="Unassembled WGS sequence"/>
</dbReference>
<name>A0A0B7MPJ0_9FIRM</name>
<evidence type="ECO:0000313" key="1">
    <source>
        <dbReference type="EMBL" id="CEO89936.1"/>
    </source>
</evidence>
<reference evidence="2" key="1">
    <citation type="submission" date="2015-01" db="EMBL/GenBank/DDBJ databases">
        <authorList>
            <person name="Manzoor Shahid"/>
            <person name="Zubair Saima"/>
        </authorList>
    </citation>
    <scope>NUCLEOTIDE SEQUENCE [LARGE SCALE GENOMIC DNA]</scope>
    <source>
        <strain evidence="2">Sp3</strain>
    </source>
</reference>
<accession>A0A0B7MPJ0</accession>
<dbReference type="RefSeq" id="WP_044665779.1">
    <property type="nucleotide sequence ID" value="NZ_CDRZ01000265.1"/>
</dbReference>
<dbReference type="EMBL" id="CDRZ01000265">
    <property type="protein sequence ID" value="CEO89936.1"/>
    <property type="molecule type" value="Genomic_DNA"/>
</dbReference>
<dbReference type="AlphaFoldDB" id="A0A0B7MPJ0"/>
<dbReference type="OrthoDB" id="447331at2"/>
<evidence type="ECO:0000313" key="2">
    <source>
        <dbReference type="Proteomes" id="UP000046155"/>
    </source>
</evidence>
<sequence>MADQDMLPRTFWVELLRLYDEFIESGKTDKDTIDMLERAGLLREGTLLGQEIMNAFPHLEFKEVEPLVRRGIRDKIVENLRRPID</sequence>
<proteinExistence type="predicted"/>